<protein>
    <recommendedName>
        <fullName evidence="5">4Fe-4S ferredoxin-type domain-containing protein</fullName>
    </recommendedName>
</protein>
<dbReference type="PANTHER" id="PTHR43687:SF1">
    <property type="entry name" value="FERREDOXIN III"/>
    <property type="match status" value="1"/>
</dbReference>
<organism evidence="6 7">
    <name type="scientific">Desulfosarcina widdelii</name>
    <dbReference type="NCBI Taxonomy" id="947919"/>
    <lineage>
        <taxon>Bacteria</taxon>
        <taxon>Pseudomonadati</taxon>
        <taxon>Thermodesulfobacteriota</taxon>
        <taxon>Desulfobacteria</taxon>
        <taxon>Desulfobacterales</taxon>
        <taxon>Desulfosarcinaceae</taxon>
        <taxon>Desulfosarcina</taxon>
    </lineage>
</organism>
<feature type="domain" description="4Fe-4S ferredoxin-type" evidence="5">
    <location>
        <begin position="30"/>
        <end position="59"/>
    </location>
</feature>
<dbReference type="RefSeq" id="WP_155305022.1">
    <property type="nucleotide sequence ID" value="NZ_AP021875.1"/>
</dbReference>
<dbReference type="AlphaFoldDB" id="A0A5K7Z591"/>
<dbReference type="PROSITE" id="PS00198">
    <property type="entry name" value="4FE4S_FER_1"/>
    <property type="match status" value="4"/>
</dbReference>
<reference evidence="6 7" key="1">
    <citation type="submission" date="2019-11" db="EMBL/GenBank/DDBJ databases">
        <title>Comparative genomics of hydrocarbon-degrading Desulfosarcina strains.</title>
        <authorList>
            <person name="Watanabe M."/>
            <person name="Kojima H."/>
            <person name="Fukui M."/>
        </authorList>
    </citation>
    <scope>NUCLEOTIDE SEQUENCE [LARGE SCALE GENOMIC DNA]</scope>
    <source>
        <strain evidence="6 7">PP31</strain>
    </source>
</reference>
<dbReference type="InterPro" id="IPR050572">
    <property type="entry name" value="Fe-S_Ferredoxin"/>
</dbReference>
<gene>
    <name evidence="6" type="ORF">DSCW_35850</name>
</gene>
<dbReference type="EMBL" id="AP021875">
    <property type="protein sequence ID" value="BBO76168.1"/>
    <property type="molecule type" value="Genomic_DNA"/>
</dbReference>
<evidence type="ECO:0000256" key="4">
    <source>
        <dbReference type="ARBA" id="ARBA00023014"/>
    </source>
</evidence>
<accession>A0A5K7Z591</accession>
<dbReference type="PANTHER" id="PTHR43687">
    <property type="entry name" value="ADENYLYLSULFATE REDUCTASE, BETA SUBUNIT"/>
    <property type="match status" value="1"/>
</dbReference>
<keyword evidence="1" id="KW-0004">4Fe-4S</keyword>
<dbReference type="Gene3D" id="3.30.70.20">
    <property type="match status" value="3"/>
</dbReference>
<evidence type="ECO:0000313" key="7">
    <source>
        <dbReference type="Proteomes" id="UP000427769"/>
    </source>
</evidence>
<dbReference type="PROSITE" id="PS51379">
    <property type="entry name" value="4FE4S_FER_2"/>
    <property type="match status" value="4"/>
</dbReference>
<evidence type="ECO:0000256" key="3">
    <source>
        <dbReference type="ARBA" id="ARBA00023004"/>
    </source>
</evidence>
<dbReference type="InterPro" id="IPR017896">
    <property type="entry name" value="4Fe4S_Fe-S-bd"/>
</dbReference>
<evidence type="ECO:0000256" key="2">
    <source>
        <dbReference type="ARBA" id="ARBA00022723"/>
    </source>
</evidence>
<evidence type="ECO:0000259" key="5">
    <source>
        <dbReference type="PROSITE" id="PS51379"/>
    </source>
</evidence>
<keyword evidence="7" id="KW-1185">Reference proteome</keyword>
<feature type="domain" description="4Fe-4S ferredoxin-type" evidence="5">
    <location>
        <begin position="72"/>
        <end position="101"/>
    </location>
</feature>
<name>A0A5K7Z591_9BACT</name>
<dbReference type="Proteomes" id="UP000427769">
    <property type="component" value="Chromosome"/>
</dbReference>
<feature type="domain" description="4Fe-4S ferredoxin-type" evidence="5">
    <location>
        <begin position="1"/>
        <end position="29"/>
    </location>
</feature>
<keyword evidence="2" id="KW-0479">Metal-binding</keyword>
<sequence length="141" mass="15544">MAYEITNLCVGCGVCKRICPVDAITGKRKKLHHIDPSVCIDCGACGRICPHESVKDPDGNVCERIRIRSRWPKPVFNPSLCMACTICVEACPTSCIDLKPDRGSRETLRRPYLENERHCIACGFCSAECPVDAIAMSDEKA</sequence>
<dbReference type="OrthoDB" id="9794954at2"/>
<evidence type="ECO:0000256" key="1">
    <source>
        <dbReference type="ARBA" id="ARBA00022485"/>
    </source>
</evidence>
<dbReference type="GO" id="GO:0046872">
    <property type="term" value="F:metal ion binding"/>
    <property type="evidence" value="ECO:0007669"/>
    <property type="project" value="UniProtKB-KW"/>
</dbReference>
<keyword evidence="4" id="KW-0411">Iron-sulfur</keyword>
<dbReference type="KEGG" id="dwd:DSCW_35850"/>
<dbReference type="GO" id="GO:0051539">
    <property type="term" value="F:4 iron, 4 sulfur cluster binding"/>
    <property type="evidence" value="ECO:0007669"/>
    <property type="project" value="UniProtKB-KW"/>
</dbReference>
<dbReference type="Pfam" id="PF12838">
    <property type="entry name" value="Fer4_7"/>
    <property type="match status" value="2"/>
</dbReference>
<keyword evidence="3" id="KW-0408">Iron</keyword>
<dbReference type="InterPro" id="IPR017900">
    <property type="entry name" value="4Fe4S_Fe_S_CS"/>
</dbReference>
<proteinExistence type="predicted"/>
<dbReference type="SUPFAM" id="SSF54862">
    <property type="entry name" value="4Fe-4S ferredoxins"/>
    <property type="match status" value="1"/>
</dbReference>
<feature type="domain" description="4Fe-4S ferredoxin-type" evidence="5">
    <location>
        <begin position="109"/>
        <end position="139"/>
    </location>
</feature>
<evidence type="ECO:0000313" key="6">
    <source>
        <dbReference type="EMBL" id="BBO76168.1"/>
    </source>
</evidence>